<reference evidence="5" key="1">
    <citation type="submission" date="2016-03" db="EMBL/GenBank/DDBJ databases">
        <authorList>
            <person name="Ploux O."/>
        </authorList>
    </citation>
    <scope>NUCLEOTIDE SEQUENCE [LARGE SCALE GENOMIC DNA]</scope>
    <source>
        <strain evidence="5">UK7</strain>
    </source>
</reference>
<dbReference type="PANTHER" id="PTHR43008">
    <property type="entry name" value="BENZIL REDUCTASE"/>
    <property type="match status" value="1"/>
</dbReference>
<keyword evidence="2" id="KW-0521">NADP</keyword>
<evidence type="ECO:0000256" key="2">
    <source>
        <dbReference type="ARBA" id="ARBA00022857"/>
    </source>
</evidence>
<dbReference type="FunCoup" id="A0A1E1KJA7">
    <property type="interactions" value="118"/>
</dbReference>
<proteinExistence type="inferred from homology"/>
<dbReference type="GO" id="GO:0050664">
    <property type="term" value="F:oxidoreductase activity, acting on NAD(P)H, oxygen as acceptor"/>
    <property type="evidence" value="ECO:0007669"/>
    <property type="project" value="TreeGrafter"/>
</dbReference>
<protein>
    <submittedName>
        <fullName evidence="4">Related to human corticosteroid 11-beta-dehydrogenase</fullName>
    </submittedName>
</protein>
<evidence type="ECO:0000256" key="1">
    <source>
        <dbReference type="ARBA" id="ARBA00006484"/>
    </source>
</evidence>
<comment type="similarity">
    <text evidence="1">Belongs to the short-chain dehydrogenases/reductases (SDR) family.</text>
</comment>
<evidence type="ECO:0000313" key="4">
    <source>
        <dbReference type="EMBL" id="CZS98061.1"/>
    </source>
</evidence>
<dbReference type="InParanoid" id="A0A1E1KJA7"/>
<evidence type="ECO:0000313" key="5">
    <source>
        <dbReference type="Proteomes" id="UP000178129"/>
    </source>
</evidence>
<accession>A0A1E1KJA7</accession>
<sequence>MTNLGLELHFYSHLAGFVLSPLIDTLLSKSPTITSTIITMSASAKNVLVTGASRGIGLAIARFLLKDSHKVFLVARTEEPMAQLKKEFPGQVEYLAADLGDFEVGPKAIFQALSSFRTIDALILNHGTLSPVKSVAESTPSEWRKAHDVNFFSLIGFIQPAIPALRASRGTIIMTSSGAAASTYKTWGAYGSSKAAMNHLGGTLANEEPLITTVSVRPGVVDTEMQIEVRSHDTVMDSKDAAKFKSLHEEGKLLKPEQPGNVMARLAIGAEKHLSGKFLSWNDSELEVYQD</sequence>
<dbReference type="InterPro" id="IPR002347">
    <property type="entry name" value="SDR_fam"/>
</dbReference>
<dbReference type="AlphaFoldDB" id="A0A1E1KJA7"/>
<name>A0A1E1KJA7_9HELO</name>
<dbReference type="PRINTS" id="PR00081">
    <property type="entry name" value="GDHRDH"/>
</dbReference>
<comment type="caution">
    <text evidence="4">The sequence shown here is derived from an EMBL/GenBank/DDBJ whole genome shotgun (WGS) entry which is preliminary data.</text>
</comment>
<dbReference type="STRING" id="914237.A0A1E1KJA7"/>
<dbReference type="InterPro" id="IPR036291">
    <property type="entry name" value="NAD(P)-bd_dom_sf"/>
</dbReference>
<evidence type="ECO:0000256" key="3">
    <source>
        <dbReference type="ARBA" id="ARBA00023002"/>
    </source>
</evidence>
<dbReference type="Pfam" id="PF00106">
    <property type="entry name" value="adh_short"/>
    <property type="match status" value="1"/>
</dbReference>
<dbReference type="Proteomes" id="UP000178129">
    <property type="component" value="Unassembled WGS sequence"/>
</dbReference>
<keyword evidence="5" id="KW-1185">Reference proteome</keyword>
<dbReference type="PROSITE" id="PS00061">
    <property type="entry name" value="ADH_SHORT"/>
    <property type="match status" value="1"/>
</dbReference>
<gene>
    <name evidence="4" type="ORF">RCO7_11495</name>
</gene>
<organism evidence="4 5">
    <name type="scientific">Rhynchosporium graminicola</name>
    <dbReference type="NCBI Taxonomy" id="2792576"/>
    <lineage>
        <taxon>Eukaryota</taxon>
        <taxon>Fungi</taxon>
        <taxon>Dikarya</taxon>
        <taxon>Ascomycota</taxon>
        <taxon>Pezizomycotina</taxon>
        <taxon>Leotiomycetes</taxon>
        <taxon>Helotiales</taxon>
        <taxon>Ploettnerulaceae</taxon>
        <taxon>Rhynchosporium</taxon>
    </lineage>
</organism>
<dbReference type="FunFam" id="3.40.50.720:FF:000281">
    <property type="entry name" value="Uncharacterized oxidoreductase YIR035C"/>
    <property type="match status" value="1"/>
</dbReference>
<dbReference type="PANTHER" id="PTHR43008:SF8">
    <property type="entry name" value="BENZIL REDUCTASE ((S)-BENZOIN FORMING) IRC24"/>
    <property type="match status" value="1"/>
</dbReference>
<dbReference type="EMBL" id="FJUW01000014">
    <property type="protein sequence ID" value="CZS98061.1"/>
    <property type="molecule type" value="Genomic_DNA"/>
</dbReference>
<dbReference type="InterPro" id="IPR020904">
    <property type="entry name" value="Sc_DH/Rdtase_CS"/>
</dbReference>
<dbReference type="SUPFAM" id="SSF51735">
    <property type="entry name" value="NAD(P)-binding Rossmann-fold domains"/>
    <property type="match status" value="1"/>
</dbReference>
<keyword evidence="3" id="KW-0560">Oxidoreductase</keyword>
<dbReference type="Gene3D" id="3.40.50.720">
    <property type="entry name" value="NAD(P)-binding Rossmann-like Domain"/>
    <property type="match status" value="1"/>
</dbReference>